<dbReference type="OrthoDB" id="6612875at2759"/>
<dbReference type="Pfam" id="PF09588">
    <property type="entry name" value="YqaJ"/>
    <property type="match status" value="1"/>
</dbReference>
<dbReference type="CDD" id="cd22343">
    <property type="entry name" value="PDDEXK_lambda_exonuclease-like"/>
    <property type="match status" value="1"/>
</dbReference>
<organism evidence="2 3">
    <name type="scientific">Acyrthosiphon pisum</name>
    <name type="common">Pea aphid</name>
    <dbReference type="NCBI Taxonomy" id="7029"/>
    <lineage>
        <taxon>Eukaryota</taxon>
        <taxon>Metazoa</taxon>
        <taxon>Ecdysozoa</taxon>
        <taxon>Arthropoda</taxon>
        <taxon>Hexapoda</taxon>
        <taxon>Insecta</taxon>
        <taxon>Pterygota</taxon>
        <taxon>Neoptera</taxon>
        <taxon>Paraneoptera</taxon>
        <taxon>Hemiptera</taxon>
        <taxon>Sternorrhyncha</taxon>
        <taxon>Aphidomorpha</taxon>
        <taxon>Aphidoidea</taxon>
        <taxon>Aphididae</taxon>
        <taxon>Macrosiphini</taxon>
        <taxon>Acyrthosiphon</taxon>
    </lineage>
</organism>
<protein>
    <recommendedName>
        <fullName evidence="1">YqaJ viral recombinase domain-containing protein</fullName>
    </recommendedName>
</protein>
<evidence type="ECO:0000313" key="2">
    <source>
        <dbReference type="EnsemblMetazoa" id="XP_029348166.1"/>
    </source>
</evidence>
<dbReference type="KEGG" id="api:107882429"/>
<dbReference type="PANTHER" id="PTHR46609:SF8">
    <property type="entry name" value="YQAJ VIRAL RECOMBINASE DOMAIN-CONTAINING PROTEIN"/>
    <property type="match status" value="1"/>
</dbReference>
<dbReference type="AlphaFoldDB" id="A0A8R2JWN8"/>
<evidence type="ECO:0000313" key="3">
    <source>
        <dbReference type="Proteomes" id="UP000007819"/>
    </source>
</evidence>
<reference evidence="3" key="1">
    <citation type="submission" date="2010-06" db="EMBL/GenBank/DDBJ databases">
        <authorList>
            <person name="Jiang H."/>
            <person name="Abraham K."/>
            <person name="Ali S."/>
            <person name="Alsbrooks S.L."/>
            <person name="Anim B.N."/>
            <person name="Anosike U.S."/>
            <person name="Attaway T."/>
            <person name="Bandaranaike D.P."/>
            <person name="Battles P.K."/>
            <person name="Bell S.N."/>
            <person name="Bell A.V."/>
            <person name="Beltran B."/>
            <person name="Bickham C."/>
            <person name="Bustamante Y."/>
            <person name="Caleb T."/>
            <person name="Canada A."/>
            <person name="Cardenas V."/>
            <person name="Carter K."/>
            <person name="Chacko J."/>
            <person name="Chandrabose M.N."/>
            <person name="Chavez D."/>
            <person name="Chavez A."/>
            <person name="Chen L."/>
            <person name="Chu H.-S."/>
            <person name="Claassen K.J."/>
            <person name="Cockrell R."/>
            <person name="Collins M."/>
            <person name="Cooper J.A."/>
            <person name="Cree A."/>
            <person name="Curry S.M."/>
            <person name="Da Y."/>
            <person name="Dao M.D."/>
            <person name="Das B."/>
            <person name="Davila M.-L."/>
            <person name="Davy-Carroll L."/>
            <person name="Denson S."/>
            <person name="Dinh H."/>
            <person name="Ebong V.E."/>
            <person name="Edwards J.R."/>
            <person name="Egan A."/>
            <person name="El-Daye J."/>
            <person name="Escobedo L."/>
            <person name="Fernandez S."/>
            <person name="Fernando P.R."/>
            <person name="Flagg N."/>
            <person name="Forbes L.D."/>
            <person name="Fowler R.G."/>
            <person name="Fu Q."/>
            <person name="Gabisi R.A."/>
            <person name="Ganer J."/>
            <person name="Garbino Pronczuk A."/>
            <person name="Garcia R.M."/>
            <person name="Garner T."/>
            <person name="Garrett T.E."/>
            <person name="Gonzalez D.A."/>
            <person name="Hamid H."/>
            <person name="Hawkins E.S."/>
            <person name="Hirani K."/>
            <person name="Hogues M.E."/>
            <person name="Hollins B."/>
            <person name="Hsiao C.-H."/>
            <person name="Jabil R."/>
            <person name="James M.L."/>
            <person name="Jhangiani S.N."/>
            <person name="Johnson B."/>
            <person name="Johnson Q."/>
            <person name="Joshi V."/>
            <person name="Kalu J.B."/>
            <person name="Kam C."/>
            <person name="Kashfia A."/>
            <person name="Keebler J."/>
            <person name="Kisamo H."/>
            <person name="Kovar C.L."/>
            <person name="Lago L.A."/>
            <person name="Lai C.-Y."/>
            <person name="Laidlaw J."/>
            <person name="Lara F."/>
            <person name="Le T.-K."/>
            <person name="Lee S.L."/>
            <person name="Legall F.H."/>
            <person name="Lemon S.J."/>
            <person name="Lewis L.R."/>
            <person name="Li B."/>
            <person name="Liu Y."/>
            <person name="Liu Y.-S."/>
            <person name="Lopez J."/>
            <person name="Lozado R.J."/>
            <person name="Lu J."/>
            <person name="Madu R.C."/>
            <person name="Maheshwari M."/>
            <person name="Maheshwari R."/>
            <person name="Malloy K."/>
            <person name="Martinez E."/>
            <person name="Mathew T."/>
            <person name="Mercado I.C."/>
            <person name="Mercado C."/>
            <person name="Meyer B."/>
            <person name="Montgomery K."/>
            <person name="Morgan M.B."/>
            <person name="Munidasa M."/>
            <person name="Nazareth L.V."/>
            <person name="Nelson J."/>
            <person name="Ng B.M."/>
            <person name="Nguyen N.B."/>
            <person name="Nguyen P.Q."/>
            <person name="Nguyen T."/>
            <person name="Obregon M."/>
            <person name="Okwuonu G.O."/>
            <person name="Onwere C.G."/>
            <person name="Orozco G."/>
            <person name="Parra A."/>
            <person name="Patel S."/>
            <person name="Patil S."/>
            <person name="Perez A."/>
            <person name="Perez Y."/>
            <person name="Pham C."/>
            <person name="Primus E.L."/>
            <person name="Pu L.-L."/>
            <person name="Puazo M."/>
            <person name="Qin X."/>
            <person name="Quiroz J.B."/>
            <person name="Reese J."/>
            <person name="Richards S."/>
            <person name="Rives C.M."/>
            <person name="Robberts R."/>
            <person name="Ruiz S.J."/>
            <person name="Ruiz M.J."/>
            <person name="Santibanez J."/>
            <person name="Schneider B.W."/>
            <person name="Sisson I."/>
            <person name="Smith M."/>
            <person name="Sodergren E."/>
            <person name="Song X.-Z."/>
            <person name="Song B.B."/>
            <person name="Summersgill H."/>
            <person name="Thelus R."/>
            <person name="Thornton R.D."/>
            <person name="Trejos Z.Y."/>
            <person name="Usmani K."/>
            <person name="Vattathil S."/>
            <person name="Villasana D."/>
            <person name="Walker D.L."/>
            <person name="Wang S."/>
            <person name="Wang K."/>
            <person name="White C.S."/>
            <person name="Williams A.C."/>
            <person name="Williamson J."/>
            <person name="Wilson K."/>
            <person name="Woghiren I.O."/>
            <person name="Woodworth J.R."/>
            <person name="Worley K.C."/>
            <person name="Wright R.A."/>
            <person name="Wu W."/>
            <person name="Young L."/>
            <person name="Zhang L."/>
            <person name="Zhang J."/>
            <person name="Zhu Y."/>
            <person name="Muzny D.M."/>
            <person name="Weinstock G."/>
            <person name="Gibbs R.A."/>
        </authorList>
    </citation>
    <scope>NUCLEOTIDE SEQUENCE [LARGE SCALE GENOMIC DNA]</scope>
    <source>
        <strain evidence="3">LSR1</strain>
    </source>
</reference>
<dbReference type="EnsemblMetazoa" id="XM_029492306.1">
    <property type="protein sequence ID" value="XP_029348166.1"/>
    <property type="gene ID" value="LOC107882429"/>
</dbReference>
<feature type="domain" description="YqaJ viral recombinase" evidence="1">
    <location>
        <begin position="99"/>
        <end position="210"/>
    </location>
</feature>
<accession>A0A8R2JWN8</accession>
<proteinExistence type="predicted"/>
<dbReference type="InterPro" id="IPR019080">
    <property type="entry name" value="YqaJ_viral_recombinase"/>
</dbReference>
<dbReference type="GeneID" id="107882429"/>
<dbReference type="RefSeq" id="XP_029348166.1">
    <property type="nucleotide sequence ID" value="XM_029492306.1"/>
</dbReference>
<dbReference type="PANTHER" id="PTHR46609">
    <property type="entry name" value="EXONUCLEASE, PHAGE-TYPE/RECB, C-TERMINAL DOMAIN-CONTAINING PROTEIN"/>
    <property type="match status" value="1"/>
</dbReference>
<sequence length="218" mass="25047">MQNTSPGKFGKKYLKNIERIRANCLKRRQLFSNNASSKFKSRSQCTAADQNYGLAEPLIDTMTKEDYDKKKLLFLQKLNEADRTEIEICTRDQSNNSLWYKERRLRITASNFGTICKMRPYTSCKKKIHSLLYAPNPKTKQLTYGNVMESKGRKKFEEMYNVNVQTCGLIIDSDLPYLAASPDGLVGENAIIEIKCPYNARNSESLIEAFNNKLVSDR</sequence>
<dbReference type="GO" id="GO:0006281">
    <property type="term" value="P:DNA repair"/>
    <property type="evidence" value="ECO:0007669"/>
    <property type="project" value="UniProtKB-ARBA"/>
</dbReference>
<dbReference type="InterPro" id="IPR051703">
    <property type="entry name" value="NF-kappa-B_Signaling_Reg"/>
</dbReference>
<dbReference type="Gene3D" id="3.90.320.10">
    <property type="match status" value="1"/>
</dbReference>
<reference evidence="2" key="2">
    <citation type="submission" date="2022-06" db="UniProtKB">
        <authorList>
            <consortium name="EnsemblMetazoa"/>
        </authorList>
    </citation>
    <scope>IDENTIFICATION</scope>
</reference>
<evidence type="ECO:0000259" key="1">
    <source>
        <dbReference type="Pfam" id="PF09588"/>
    </source>
</evidence>
<dbReference type="SUPFAM" id="SSF52980">
    <property type="entry name" value="Restriction endonuclease-like"/>
    <property type="match status" value="1"/>
</dbReference>
<keyword evidence="3" id="KW-1185">Reference proteome</keyword>
<name>A0A8R2JWN8_ACYPI</name>
<dbReference type="InterPro" id="IPR011335">
    <property type="entry name" value="Restrct_endonuc-II-like"/>
</dbReference>
<dbReference type="InterPro" id="IPR011604">
    <property type="entry name" value="PDDEXK-like_dom_sf"/>
</dbReference>
<dbReference type="Proteomes" id="UP000007819">
    <property type="component" value="Unassembled WGS sequence"/>
</dbReference>